<name>A0A8H4W253_9HELO</name>
<protein>
    <submittedName>
        <fullName evidence="1">Uncharacterized protein</fullName>
    </submittedName>
</protein>
<dbReference type="OrthoDB" id="5194044at2759"/>
<proteinExistence type="predicted"/>
<gene>
    <name evidence="1" type="ORF">G7Y89_g9183</name>
</gene>
<dbReference type="Proteomes" id="UP000566819">
    <property type="component" value="Unassembled WGS sequence"/>
</dbReference>
<sequence length="118" mass="12628">MVEQNFQPQVRDTTDGPNLHTYIPRADGAIMVGGVAYYPGTAAQASGAKAPTVAVVAPVPASLPFMLQPGQTAATMQMQTPVCYPYPYFPYYPASASARQIFSNISTTCETLTDLSEF</sequence>
<keyword evidence="2" id="KW-1185">Reference proteome</keyword>
<accession>A0A8H4W253</accession>
<dbReference type="EMBL" id="JAAMPI010000737">
    <property type="protein sequence ID" value="KAF4628965.1"/>
    <property type="molecule type" value="Genomic_DNA"/>
</dbReference>
<organism evidence="1 2">
    <name type="scientific">Cudoniella acicularis</name>
    <dbReference type="NCBI Taxonomy" id="354080"/>
    <lineage>
        <taxon>Eukaryota</taxon>
        <taxon>Fungi</taxon>
        <taxon>Dikarya</taxon>
        <taxon>Ascomycota</taxon>
        <taxon>Pezizomycotina</taxon>
        <taxon>Leotiomycetes</taxon>
        <taxon>Helotiales</taxon>
        <taxon>Tricladiaceae</taxon>
        <taxon>Cudoniella</taxon>
    </lineage>
</organism>
<dbReference type="AlphaFoldDB" id="A0A8H4W253"/>
<evidence type="ECO:0000313" key="1">
    <source>
        <dbReference type="EMBL" id="KAF4628965.1"/>
    </source>
</evidence>
<evidence type="ECO:0000313" key="2">
    <source>
        <dbReference type="Proteomes" id="UP000566819"/>
    </source>
</evidence>
<comment type="caution">
    <text evidence="1">The sequence shown here is derived from an EMBL/GenBank/DDBJ whole genome shotgun (WGS) entry which is preliminary data.</text>
</comment>
<reference evidence="1 2" key="1">
    <citation type="submission" date="2020-03" db="EMBL/GenBank/DDBJ databases">
        <title>Draft Genome Sequence of Cudoniella acicularis.</title>
        <authorList>
            <person name="Buettner E."/>
            <person name="Kellner H."/>
        </authorList>
    </citation>
    <scope>NUCLEOTIDE SEQUENCE [LARGE SCALE GENOMIC DNA]</scope>
    <source>
        <strain evidence="1 2">DSM 108380</strain>
    </source>
</reference>